<evidence type="ECO:0000259" key="3">
    <source>
        <dbReference type="PROSITE" id="PS50075"/>
    </source>
</evidence>
<accession>A0A1X0WH34</accession>
<evidence type="ECO:0000313" key="5">
    <source>
        <dbReference type="Proteomes" id="UP000192536"/>
    </source>
</evidence>
<dbReference type="InterPro" id="IPR020806">
    <property type="entry name" value="PKS_PP-bd"/>
</dbReference>
<name>A0A1X0WH34_9GAMM</name>
<dbReference type="GO" id="GO:0031177">
    <property type="term" value="F:phosphopantetheine binding"/>
    <property type="evidence" value="ECO:0007669"/>
    <property type="project" value="InterPro"/>
</dbReference>
<dbReference type="STRING" id="1646377.BS640_07175"/>
<gene>
    <name evidence="4" type="ORF">BS640_07175</name>
</gene>
<protein>
    <recommendedName>
        <fullName evidence="3">Carrier domain-containing protein</fullName>
    </recommendedName>
</protein>
<sequence length="87" mass="9891">MSDKMTQVRITDFILDRLSAQTHQPKENIDIQLPLANYGVDSIHALSLCAELEEWLNIEIEPTIAWDYPTIAQMAEFLESEVTAASR</sequence>
<dbReference type="AlphaFoldDB" id="A0A1X0WH34"/>
<dbReference type="InterPro" id="IPR009081">
    <property type="entry name" value="PP-bd_ACP"/>
</dbReference>
<dbReference type="SUPFAM" id="SSF47336">
    <property type="entry name" value="ACP-like"/>
    <property type="match status" value="1"/>
</dbReference>
<dbReference type="EMBL" id="MRWE01000009">
    <property type="protein sequence ID" value="ORJ26108.1"/>
    <property type="molecule type" value="Genomic_DNA"/>
</dbReference>
<organism evidence="4 5">
    <name type="scientific">Rouxiella badensis</name>
    <dbReference type="NCBI Taxonomy" id="1646377"/>
    <lineage>
        <taxon>Bacteria</taxon>
        <taxon>Pseudomonadati</taxon>
        <taxon>Pseudomonadota</taxon>
        <taxon>Gammaproteobacteria</taxon>
        <taxon>Enterobacterales</taxon>
        <taxon>Yersiniaceae</taxon>
        <taxon>Rouxiella</taxon>
    </lineage>
</organism>
<dbReference type="RefSeq" id="WP_017492601.1">
    <property type="nucleotide sequence ID" value="NZ_CAUQAZ010000034.1"/>
</dbReference>
<reference evidence="4 5" key="1">
    <citation type="journal article" date="2017" name="Int. J. Syst. Evol. Microbiol.">
        <title>Rouxiella badensis sp. nov. and Rouxiella silvae sp. nov. isolated from peat bog soil in Germany and emendation of the genus description.</title>
        <authorList>
            <person name="Le Fleche-Mateos A."/>
            <person name="Kugler J.H."/>
            <person name="Hansen S.H."/>
            <person name="Syldatk C."/>
            <person name="Hausmann R."/>
            <person name="Lomprez F."/>
            <person name="Vandenbogaert M."/>
            <person name="Manuguerra J.C."/>
            <person name="Grimont P.A."/>
        </authorList>
    </citation>
    <scope>NUCLEOTIDE SEQUENCE [LARGE SCALE GENOMIC DNA]</scope>
    <source>
        <strain evidence="4 5">DSM 100043</strain>
    </source>
</reference>
<dbReference type="SMART" id="SM00823">
    <property type="entry name" value="PKS_PP"/>
    <property type="match status" value="1"/>
</dbReference>
<dbReference type="Pfam" id="PF00550">
    <property type="entry name" value="PP-binding"/>
    <property type="match status" value="1"/>
</dbReference>
<evidence type="ECO:0000256" key="2">
    <source>
        <dbReference type="ARBA" id="ARBA00022553"/>
    </source>
</evidence>
<dbReference type="InterPro" id="IPR036736">
    <property type="entry name" value="ACP-like_sf"/>
</dbReference>
<feature type="domain" description="Carrier" evidence="3">
    <location>
        <begin position="8"/>
        <end position="82"/>
    </location>
</feature>
<dbReference type="Proteomes" id="UP000192536">
    <property type="component" value="Unassembled WGS sequence"/>
</dbReference>
<keyword evidence="1" id="KW-0596">Phosphopantetheine</keyword>
<comment type="caution">
    <text evidence="4">The sequence shown here is derived from an EMBL/GenBank/DDBJ whole genome shotgun (WGS) entry which is preliminary data.</text>
</comment>
<evidence type="ECO:0000256" key="1">
    <source>
        <dbReference type="ARBA" id="ARBA00022450"/>
    </source>
</evidence>
<keyword evidence="2" id="KW-0597">Phosphoprotein</keyword>
<evidence type="ECO:0000313" key="4">
    <source>
        <dbReference type="EMBL" id="ORJ26108.1"/>
    </source>
</evidence>
<keyword evidence="5" id="KW-1185">Reference proteome</keyword>
<dbReference type="GeneID" id="93565079"/>
<dbReference type="Gene3D" id="1.10.1200.10">
    <property type="entry name" value="ACP-like"/>
    <property type="match status" value="1"/>
</dbReference>
<proteinExistence type="predicted"/>
<dbReference type="PROSITE" id="PS50075">
    <property type="entry name" value="CARRIER"/>
    <property type="match status" value="1"/>
</dbReference>